<evidence type="ECO:0000313" key="4">
    <source>
        <dbReference type="EMBL" id="MBB5077188.1"/>
    </source>
</evidence>
<dbReference type="EC" id="3.2.1.97" evidence="4"/>
<dbReference type="Gene3D" id="2.60.40.1180">
    <property type="entry name" value="Golgi alpha-mannosidase II"/>
    <property type="match status" value="1"/>
</dbReference>
<keyword evidence="2" id="KW-0732">Signal</keyword>
<dbReference type="InterPro" id="IPR014718">
    <property type="entry name" value="GH-type_carb-bd"/>
</dbReference>
<dbReference type="SUPFAM" id="SSF49785">
    <property type="entry name" value="Galactose-binding domain-like"/>
    <property type="match status" value="1"/>
</dbReference>
<dbReference type="InterPro" id="IPR018905">
    <property type="entry name" value="A-galactase_NEW3"/>
</dbReference>
<keyword evidence="4" id="KW-0378">Hydrolase</keyword>
<dbReference type="InterPro" id="IPR049314">
    <property type="entry name" value="GH101_dom-5"/>
</dbReference>
<feature type="compositionally biased region" description="Low complexity" evidence="1">
    <location>
        <begin position="19"/>
        <end position="41"/>
    </location>
</feature>
<dbReference type="Pfam" id="PF12905">
    <property type="entry name" value="Glyco_hydro_101"/>
    <property type="match status" value="1"/>
</dbReference>
<keyword evidence="5" id="KW-1185">Reference proteome</keyword>
<evidence type="ECO:0000259" key="3">
    <source>
        <dbReference type="SMART" id="SM00776"/>
    </source>
</evidence>
<feature type="region of interest" description="Disordered" evidence="1">
    <location>
        <begin position="1193"/>
        <end position="1216"/>
    </location>
</feature>
<dbReference type="Gene3D" id="2.70.98.10">
    <property type="match status" value="1"/>
</dbReference>
<feature type="signal peptide" evidence="2">
    <location>
        <begin position="1"/>
        <end position="24"/>
    </location>
</feature>
<dbReference type="CDD" id="cd14244">
    <property type="entry name" value="GH_101_like"/>
    <property type="match status" value="1"/>
</dbReference>
<dbReference type="InterPro" id="IPR040633">
    <property type="entry name" value="Gal_mutarotas_3"/>
</dbReference>
<proteinExistence type="predicted"/>
<feature type="compositionally biased region" description="Low complexity" evidence="1">
    <location>
        <begin position="82"/>
        <end position="102"/>
    </location>
</feature>
<evidence type="ECO:0000313" key="5">
    <source>
        <dbReference type="Proteomes" id="UP000568380"/>
    </source>
</evidence>
<dbReference type="Gene3D" id="3.20.20.80">
    <property type="entry name" value="Glycosidases"/>
    <property type="match status" value="1"/>
</dbReference>
<organism evidence="4 5">
    <name type="scientific">Nonomuraea endophytica</name>
    <dbReference type="NCBI Taxonomy" id="714136"/>
    <lineage>
        <taxon>Bacteria</taxon>
        <taxon>Bacillati</taxon>
        <taxon>Actinomycetota</taxon>
        <taxon>Actinomycetes</taxon>
        <taxon>Streptosporangiales</taxon>
        <taxon>Streptosporangiaceae</taxon>
        <taxon>Nonomuraea</taxon>
    </lineage>
</organism>
<dbReference type="Pfam" id="PF21466">
    <property type="entry name" value="GH101_dom-5"/>
    <property type="match status" value="1"/>
</dbReference>
<dbReference type="GO" id="GO:0030246">
    <property type="term" value="F:carbohydrate binding"/>
    <property type="evidence" value="ECO:0007669"/>
    <property type="project" value="InterPro"/>
</dbReference>
<dbReference type="Gene3D" id="2.60.120.1060">
    <property type="entry name" value="NPCBM/NEW2 domain"/>
    <property type="match status" value="1"/>
</dbReference>
<comment type="caution">
    <text evidence="4">The sequence shown here is derived from an EMBL/GenBank/DDBJ whole genome shotgun (WGS) entry which is preliminary data.</text>
</comment>
<dbReference type="InterPro" id="IPR038637">
    <property type="entry name" value="NPCBM_sf"/>
</dbReference>
<dbReference type="Gene3D" id="2.60.120.260">
    <property type="entry name" value="Galactose-binding domain-like"/>
    <property type="match status" value="2"/>
</dbReference>
<evidence type="ECO:0000256" key="2">
    <source>
        <dbReference type="SAM" id="SignalP"/>
    </source>
</evidence>
<dbReference type="InterPro" id="IPR013222">
    <property type="entry name" value="Glyco_hyd_98_carb-bd"/>
</dbReference>
<accession>A0A7W8A0C5</accession>
<dbReference type="InterPro" id="IPR013780">
    <property type="entry name" value="Glyco_hydro_b"/>
</dbReference>
<dbReference type="GO" id="GO:0033926">
    <property type="term" value="F:endo-alpha-N-acetylgalactosaminidase activity"/>
    <property type="evidence" value="ECO:0007669"/>
    <property type="project" value="UniProtKB-EC"/>
</dbReference>
<dbReference type="Pfam" id="PF10633">
    <property type="entry name" value="NPCBM_assoc"/>
    <property type="match status" value="1"/>
</dbReference>
<dbReference type="Pfam" id="PF17974">
    <property type="entry name" value="GalBD_like"/>
    <property type="match status" value="1"/>
</dbReference>
<dbReference type="InterPro" id="IPR008979">
    <property type="entry name" value="Galactose-bd-like_sf"/>
</dbReference>
<sequence length="1324" mass="141273">MRRRSAALAGLLALATLTTTPAQATPTPPSAQAAAAPGSEAAEPRGLPPASPESAGAREPSPTNAPPDVRLPPTTTTPPTPTTTRPTTPPTSEASSSPVAPSVEAAAVADPVTISSRELAVSLDPAFPRVLGYTDRASGATLGGSTTVPVVVLNGTPYPVTGTPAGADGKTARYRLTFAALGGVALEASVGVRGRTTTFRIDKVTDTAAFRVGTIDLPGHDLVSVASDQAGAATAFTRLDPNSTRTADVFAKVTAQTAAEAQPVGATYGIVNTDRLAAAIESNSTYDRPSGPTDVDRARFWHQARKGADGVVRVGVWSGQWTYRAAGAPFTEELPWAKVVVTPDANGDGTLDWQDGAIAFRGIGVKAQGSEQTKDRVAIHIPFNFASQATHPFLRTLDDVKRVALATDGLGQLAILKGYQSEGHDSAHPDYGGNYNKRAGGLKDLNTLLKTGKRWNADFGVHVNATEAYPVAKTFSETLVNKDAKGWNWLDQSYYIDQRTDLTTGNLAERFRRLREETGSGDLALLYVDVYYSHGWTADRTLAELRRQGWQVSTEWSDKLERASLWSHWATDMSYGGATNKGLNSQIIRFIRNQEKDVWNAHPILGNARIEEFEGWTGEVDWNAFTRNIWEHNLPAKFLQHYPILDWNADQIVFGDGVTGTDKSGKRELFLGNRKILDGATYLLPWEGKSYHYNPAGGQTTWDADRPMRLYKLTDQGRVPMGTLTPSGGKITITAEPGVPYVLYPGKAPKQDTPEWGERSGVADPGFNDDTLRAWERTGQVSIEKNAKGQRVALLAAGQPAAIEQNLKGLTPGRTYSASAWVEVEPGKTRETTLEIGGQSTRVSSSTARNNVAADEKHGTYFQRVKAVFTATRSHAKLRLGAGGGDGAVRVDDVRLVTTAKPGPVEDFENVDQGWGPFVKGDAGGSTDPRTHIAQKHAPFTQAGWNGKAVDDVIGGEESLKVHEERQGLVYRTVPQTARFVNGHAYEVSFAYQNAQQGTYAWVTGYDKGGRSVETRRTPIPEQRSTTRFTERVVAGCGDVWVGLRSLRPEQAGADFILDDFAVKDLGPAQEPPACASLEVRPGPATLEPGAANDVTTVFTNLEDAPAEVGVTLAVPDGWQVGGQGSGTVQPGAALTTTWKVTPPLDAPYRAYDLKASAVYGGKRVEAAVSVRTLPPPPSGTAWASDHDWVSADNGWGPAERDRSNGEQGEGDGRPLTIGGVAYTKGLGVHAPSRIRYYLGGRCTGFTAAVGVDDAQPTRGSVRFTVLADGTAKAQSPVLRAADAAHELRADLTGARYVDLVVDDGGDGNGNDHGDWGGAQFTCG</sequence>
<reference evidence="4 5" key="1">
    <citation type="submission" date="2020-08" db="EMBL/GenBank/DDBJ databases">
        <title>Genomic Encyclopedia of Type Strains, Phase IV (KMG-IV): sequencing the most valuable type-strain genomes for metagenomic binning, comparative biology and taxonomic classification.</title>
        <authorList>
            <person name="Goeker M."/>
        </authorList>
    </citation>
    <scope>NUCLEOTIDE SEQUENCE [LARGE SCALE GENOMIC DNA]</scope>
    <source>
        <strain evidence="4 5">DSM 45385</strain>
    </source>
</reference>
<protein>
    <submittedName>
        <fullName evidence="4">Endo-alpha-N-acetylgalactosaminidase</fullName>
        <ecNumber evidence="4">3.2.1.97</ecNumber>
    </submittedName>
</protein>
<dbReference type="RefSeq" id="WP_184960830.1">
    <property type="nucleotide sequence ID" value="NZ_JACHIN010000003.1"/>
</dbReference>
<gene>
    <name evidence="4" type="ORF">HNR40_002661</name>
</gene>
<dbReference type="InterPro" id="IPR035364">
    <property type="entry name" value="Beta_sandwich_GH101"/>
</dbReference>
<dbReference type="Pfam" id="PF17451">
    <property type="entry name" value="Glyco_hyd_101C"/>
    <property type="match status" value="1"/>
</dbReference>
<evidence type="ECO:0000256" key="1">
    <source>
        <dbReference type="SAM" id="MobiDB-lite"/>
    </source>
</evidence>
<feature type="domain" description="Glycosyl hydrolase family 98 putative carbohydrate-binding module" evidence="3">
    <location>
        <begin position="1178"/>
        <end position="1323"/>
    </location>
</feature>
<dbReference type="Proteomes" id="UP000568380">
    <property type="component" value="Unassembled WGS sequence"/>
</dbReference>
<dbReference type="Pfam" id="PF08305">
    <property type="entry name" value="NPCBM"/>
    <property type="match status" value="1"/>
</dbReference>
<keyword evidence="4" id="KW-0326">Glycosidase</keyword>
<dbReference type="InterPro" id="IPR025706">
    <property type="entry name" value="Endoa_GalNAc"/>
</dbReference>
<dbReference type="EMBL" id="JACHIN010000003">
    <property type="protein sequence ID" value="MBB5077188.1"/>
    <property type="molecule type" value="Genomic_DNA"/>
</dbReference>
<feature type="region of interest" description="Disordered" evidence="1">
    <location>
        <begin position="19"/>
        <end position="102"/>
    </location>
</feature>
<dbReference type="SMART" id="SM00776">
    <property type="entry name" value="NPCBM"/>
    <property type="match status" value="1"/>
</dbReference>
<dbReference type="InterPro" id="IPR040502">
    <property type="entry name" value="GH101_dom-6"/>
</dbReference>
<feature type="chain" id="PRO_5030719492" evidence="2">
    <location>
        <begin position="25"/>
        <end position="1324"/>
    </location>
</feature>
<name>A0A7W8A0C5_9ACTN</name>
<dbReference type="Pfam" id="PF18080">
    <property type="entry name" value="Gal_mutarotas_3"/>
    <property type="match status" value="1"/>
</dbReference>